<reference evidence="2" key="1">
    <citation type="submission" date="2018-05" db="EMBL/GenBank/DDBJ databases">
        <authorList>
            <person name="Lanie J.A."/>
            <person name="Ng W.-L."/>
            <person name="Kazmierczak K.M."/>
            <person name="Andrzejewski T.M."/>
            <person name="Davidsen T.M."/>
            <person name="Wayne K.J."/>
            <person name="Tettelin H."/>
            <person name="Glass J.I."/>
            <person name="Rusch D."/>
            <person name="Podicherti R."/>
            <person name="Tsui H.-C.T."/>
            <person name="Winkler M.E."/>
        </authorList>
    </citation>
    <scope>NUCLEOTIDE SEQUENCE</scope>
</reference>
<name>A0A381N7K3_9ZZZZ</name>
<organism evidence="2">
    <name type="scientific">marine metagenome</name>
    <dbReference type="NCBI Taxonomy" id="408172"/>
    <lineage>
        <taxon>unclassified sequences</taxon>
        <taxon>metagenomes</taxon>
        <taxon>ecological metagenomes</taxon>
    </lineage>
</organism>
<dbReference type="InterPro" id="IPR041127">
    <property type="entry name" value="PET_hydrolase/cutinase-like"/>
</dbReference>
<evidence type="ECO:0000259" key="1">
    <source>
        <dbReference type="Pfam" id="PF12740"/>
    </source>
</evidence>
<dbReference type="SUPFAM" id="SSF53474">
    <property type="entry name" value="alpha/beta-Hydrolases"/>
    <property type="match status" value="1"/>
</dbReference>
<feature type="domain" description="PET hydrolase/cutinase-like" evidence="1">
    <location>
        <begin position="36"/>
        <end position="293"/>
    </location>
</feature>
<gene>
    <name evidence="2" type="ORF">METZ01_LOCUS3311</name>
</gene>
<sequence length="324" mass="34960">MFIRWLEVSFFLALIGPHASINAYDGPSPAGVHSAAPTEPTIESLAVAGPFDVERLRETDGLRDGPRYRGATIYYPPETAHPLASVVIVPGWGSSERSIQGWGPFFASHGIVTMTIGTNNPPKDFPKDRADALIDAIATLAAENTREESPIFQRLDLSRIAVSGWSMGGGGAQLAAVQNPTLKAAIGLCPWHEPGGIFNHAVPLLIIGGENDRRAPFNEHGLIHYCTTPSTTPKLLFEVRGAGHWVANGPKGIYRDTGNGDVGRIALAWLKVFLVGDERYRKFLLTEPESASRFETNIRGLMVSNVASYNSVDASSVCDTLDNL</sequence>
<protein>
    <recommendedName>
        <fullName evidence="1">PET hydrolase/cutinase-like domain-containing protein</fullName>
    </recommendedName>
</protein>
<dbReference type="EMBL" id="UINC01000171">
    <property type="protein sequence ID" value="SUZ50457.1"/>
    <property type="molecule type" value="Genomic_DNA"/>
</dbReference>
<dbReference type="AlphaFoldDB" id="A0A381N7K3"/>
<dbReference type="Pfam" id="PF12740">
    <property type="entry name" value="PETase"/>
    <property type="match status" value="1"/>
</dbReference>
<evidence type="ECO:0000313" key="2">
    <source>
        <dbReference type="EMBL" id="SUZ50457.1"/>
    </source>
</evidence>
<dbReference type="Gene3D" id="3.40.50.1820">
    <property type="entry name" value="alpha/beta hydrolase"/>
    <property type="match status" value="1"/>
</dbReference>
<dbReference type="InterPro" id="IPR029058">
    <property type="entry name" value="AB_hydrolase_fold"/>
</dbReference>
<accession>A0A381N7K3</accession>
<proteinExistence type="predicted"/>